<protein>
    <recommendedName>
        <fullName evidence="3">MRH domain-containing protein</fullName>
    </recommendedName>
</protein>
<keyword evidence="5" id="KW-1185">Reference proteome</keyword>
<evidence type="ECO:0000256" key="2">
    <source>
        <dbReference type="ARBA" id="ARBA00023157"/>
    </source>
</evidence>
<dbReference type="InterPro" id="IPR056609">
    <property type="entry name" value="Elapor1-like_3rd"/>
</dbReference>
<dbReference type="InterPro" id="IPR006212">
    <property type="entry name" value="Furin_repeat"/>
</dbReference>
<name>A0AAV7CX31_ENGPU</name>
<dbReference type="GO" id="GO:0005770">
    <property type="term" value="C:late endosome"/>
    <property type="evidence" value="ECO:0007669"/>
    <property type="project" value="TreeGrafter"/>
</dbReference>
<comment type="caution">
    <text evidence="4">The sequence shown here is derived from an EMBL/GenBank/DDBJ whole genome shotgun (WGS) entry which is preliminary data.</text>
</comment>
<dbReference type="EMBL" id="WNYA01000002">
    <property type="protein sequence ID" value="KAG8589051.1"/>
    <property type="molecule type" value="Genomic_DNA"/>
</dbReference>
<dbReference type="GO" id="GO:0005764">
    <property type="term" value="C:lysosome"/>
    <property type="evidence" value="ECO:0007669"/>
    <property type="project" value="TreeGrafter"/>
</dbReference>
<dbReference type="GO" id="GO:0044090">
    <property type="term" value="P:positive regulation of vacuole organization"/>
    <property type="evidence" value="ECO:0007669"/>
    <property type="project" value="TreeGrafter"/>
</dbReference>
<dbReference type="SMART" id="SM01411">
    <property type="entry name" value="Ephrin_rec_like"/>
    <property type="match status" value="3"/>
</dbReference>
<dbReference type="PANTHER" id="PTHR22727">
    <property type="entry name" value="PROTEIN CBG13728"/>
    <property type="match status" value="1"/>
</dbReference>
<dbReference type="Pfam" id="PF23031">
    <property type="entry name" value="GBD_ELAPOR1"/>
    <property type="match status" value="1"/>
</dbReference>
<dbReference type="GO" id="GO:0070062">
    <property type="term" value="C:extracellular exosome"/>
    <property type="evidence" value="ECO:0007669"/>
    <property type="project" value="TreeGrafter"/>
</dbReference>
<evidence type="ECO:0000256" key="1">
    <source>
        <dbReference type="ARBA" id="ARBA00022729"/>
    </source>
</evidence>
<keyword evidence="1" id="KW-0732">Signal</keyword>
<dbReference type="InterPro" id="IPR009030">
    <property type="entry name" value="Growth_fac_rcpt_cys_sf"/>
</dbReference>
<dbReference type="GO" id="GO:0005886">
    <property type="term" value="C:plasma membrane"/>
    <property type="evidence" value="ECO:0007669"/>
    <property type="project" value="TreeGrafter"/>
</dbReference>
<dbReference type="PANTHER" id="PTHR22727:SF13">
    <property type="entry name" value="ENDOSOME_LYSOSOME-ASSOCIATED APOPTOSIS AND AUTOPHAGY REGULATOR 1"/>
    <property type="match status" value="1"/>
</dbReference>
<dbReference type="InterPro" id="IPR011641">
    <property type="entry name" value="Tyr-kin_ephrin_A/B_rcpt-like"/>
</dbReference>
<dbReference type="Pfam" id="PF23091">
    <property type="entry name" value="TNFR_ELAPOR1_6th"/>
    <property type="match status" value="1"/>
</dbReference>
<reference evidence="4" key="1">
    <citation type="thesis" date="2020" institute="ProQuest LLC" country="789 East Eisenhower Parkway, Ann Arbor, MI, USA">
        <title>Comparative Genomics and Chromosome Evolution.</title>
        <authorList>
            <person name="Mudd A.B."/>
        </authorList>
    </citation>
    <scope>NUCLEOTIDE SEQUENCE</scope>
    <source>
        <strain evidence="4">237g6f4</strain>
        <tissue evidence="4">Blood</tissue>
    </source>
</reference>
<dbReference type="InterPro" id="IPR056610">
    <property type="entry name" value="Elapor1/2_TNFR-like"/>
</dbReference>
<dbReference type="AlphaFoldDB" id="A0AAV7CX31"/>
<dbReference type="Pfam" id="PF23032">
    <property type="entry name" value="GBD_ELAPOR1-like_3rd"/>
    <property type="match status" value="1"/>
</dbReference>
<sequence>MEYDQVKLTQGTNVLYWKTTAFYMGTNTFKPVLLRNILITGAAYTSECFPCKPGTFAPSSGASFCQPCPPNTFSLRAASFCMPCESAKYSAAGSAYCTLRPPCTDKDYFYTHTPCDSNGETQLIYKWVEPKICNETMKDAEKLPVSGNKIKCPPCNPGFHQSNSTICEPCPQGMFSNGTICRECPVGTQAMQGFEYKWWNTLPSNMQSTVMSGLNFEYQQVSGWEVAGDYIYTSAGSSDNDYMILTMNIPAYSSPQKLPEDEENNEVSCITFVFDMKCSENCQLFFMKAVNFETSLLIASWNGTRNKQSYSHNVKRNANTTFTWAFQRTSIRMEGGRQYTADVAKIYSINITNTKEGVASWCQPCALGTDSQCISCPSGHYIDKKTSQCISCPENTYLPFHSFFGEESCAKCGPGLKNNNVHSLCFNDCHFTLSLGGKKLQYDFSLLQNITTFTGNPSFTTKGIKFYHQFSISLCGNQGRKLATCSQNVSKTGLSENEPTTLNSYVCQSINIPSDEAGQNIFMSSQPVVLGDQLIGVTTETTLEKITSPVDLFPGEHKELKDIIFYYR</sequence>
<dbReference type="InterPro" id="IPR044865">
    <property type="entry name" value="MRH_dom"/>
</dbReference>
<feature type="non-terminal residue" evidence="4">
    <location>
        <position position="568"/>
    </location>
</feature>
<dbReference type="SUPFAM" id="SSF57184">
    <property type="entry name" value="Growth factor receptor domain"/>
    <property type="match status" value="1"/>
</dbReference>
<dbReference type="Pfam" id="PF23087">
    <property type="entry name" value="MRH_ELAPOR1_9th"/>
    <property type="match status" value="1"/>
</dbReference>
<dbReference type="InterPro" id="IPR039181">
    <property type="entry name" value="Elapor1/2"/>
</dbReference>
<dbReference type="InterPro" id="IPR056608">
    <property type="entry name" value="Elapor1/2_GBD"/>
</dbReference>
<dbReference type="GO" id="GO:0000045">
    <property type="term" value="P:autophagosome assembly"/>
    <property type="evidence" value="ECO:0007669"/>
    <property type="project" value="TreeGrafter"/>
</dbReference>
<organism evidence="4 5">
    <name type="scientific">Engystomops pustulosus</name>
    <name type="common">Tungara frog</name>
    <name type="synonym">Physalaemus pustulosus</name>
    <dbReference type="NCBI Taxonomy" id="76066"/>
    <lineage>
        <taxon>Eukaryota</taxon>
        <taxon>Metazoa</taxon>
        <taxon>Chordata</taxon>
        <taxon>Craniata</taxon>
        <taxon>Vertebrata</taxon>
        <taxon>Euteleostomi</taxon>
        <taxon>Amphibia</taxon>
        <taxon>Batrachia</taxon>
        <taxon>Anura</taxon>
        <taxon>Neobatrachia</taxon>
        <taxon>Hyloidea</taxon>
        <taxon>Leptodactylidae</taxon>
        <taxon>Leiuperinae</taxon>
        <taxon>Engystomops</taxon>
    </lineage>
</organism>
<gene>
    <name evidence="4" type="ORF">GDO81_006231</name>
</gene>
<dbReference type="InterPro" id="IPR056607">
    <property type="entry name" value="Elapor1/2_MRH"/>
</dbReference>
<keyword evidence="2" id="KW-1015">Disulfide bond</keyword>
<dbReference type="Pfam" id="PF07699">
    <property type="entry name" value="Ephrin_rec_like"/>
    <property type="match status" value="1"/>
</dbReference>
<dbReference type="Proteomes" id="UP000824782">
    <property type="component" value="Unassembled WGS sequence"/>
</dbReference>
<evidence type="ECO:0000313" key="5">
    <source>
        <dbReference type="Proteomes" id="UP000824782"/>
    </source>
</evidence>
<dbReference type="Gene3D" id="2.10.50.10">
    <property type="entry name" value="Tumor Necrosis Factor Receptor, subunit A, domain 2"/>
    <property type="match status" value="1"/>
</dbReference>
<dbReference type="PROSITE" id="PS51914">
    <property type="entry name" value="MRH"/>
    <property type="match status" value="1"/>
</dbReference>
<evidence type="ECO:0000259" key="3">
    <source>
        <dbReference type="PROSITE" id="PS51914"/>
    </source>
</evidence>
<dbReference type="GO" id="GO:0005802">
    <property type="term" value="C:trans-Golgi network"/>
    <property type="evidence" value="ECO:0007669"/>
    <property type="project" value="TreeGrafter"/>
</dbReference>
<dbReference type="SMART" id="SM00261">
    <property type="entry name" value="FU"/>
    <property type="match status" value="2"/>
</dbReference>
<accession>A0AAV7CX31</accession>
<evidence type="ECO:0000313" key="4">
    <source>
        <dbReference type="EMBL" id="KAG8589051.1"/>
    </source>
</evidence>
<proteinExistence type="predicted"/>
<feature type="domain" description="MRH" evidence="3">
    <location>
        <begin position="427"/>
        <end position="568"/>
    </location>
</feature>